<name>A0ABM7Q4U6_9GAMM</name>
<protein>
    <recommendedName>
        <fullName evidence="4">J domain-containing protein</fullName>
    </recommendedName>
</protein>
<keyword evidence="1" id="KW-1133">Transmembrane helix</keyword>
<feature type="transmembrane region" description="Helical" evidence="1">
    <location>
        <begin position="372"/>
        <end position="392"/>
    </location>
</feature>
<feature type="transmembrane region" description="Helical" evidence="1">
    <location>
        <begin position="398"/>
        <end position="417"/>
    </location>
</feature>
<organism evidence="2 3">
    <name type="scientific">Noviluteimonas caseinilytica</name>
    <dbReference type="NCBI Taxonomy" id="2675101"/>
    <lineage>
        <taxon>Bacteria</taxon>
        <taxon>Pseudomonadati</taxon>
        <taxon>Pseudomonadota</taxon>
        <taxon>Gammaproteobacteria</taxon>
        <taxon>Lysobacterales</taxon>
        <taxon>Lysobacteraceae</taxon>
        <taxon>Noviluteimonas</taxon>
    </lineage>
</organism>
<evidence type="ECO:0000313" key="3">
    <source>
        <dbReference type="Proteomes" id="UP000681317"/>
    </source>
</evidence>
<gene>
    <name evidence="2" type="ORF">LYSCAS_13060</name>
</gene>
<evidence type="ECO:0008006" key="4">
    <source>
        <dbReference type="Google" id="ProtNLM"/>
    </source>
</evidence>
<evidence type="ECO:0000256" key="1">
    <source>
        <dbReference type="SAM" id="Phobius"/>
    </source>
</evidence>
<keyword evidence="3" id="KW-1185">Reference proteome</keyword>
<sequence>MNPLQRLGLPAGADVRAVKREYATRLKGMRPDVDPDGFQQLHAWYQDAMQFVQWRDAQAVAGVDADEADTEAEAEFESAGDDDAAPVTIARIRMTQPAWQPSTRVPAVVDAPVEAPFDAQAFYEDFIARATLDDERRLRDWLEAHPALWSLDGKQSAGRLLVQRLFDDAPALRNALFDDTLQFFGLAQVQRNVDAAALLRLRRRMHVRYLLANKRQLFRIVRGPDGRPGEKEAEAILRQVTRPLKFAQAWWFGVRNGPRRVCDFLLRVDGGRLDLPPPVEPAQVKFFMEACTTSALRLPRLAIGGTWALAFAWFVTLVTSIRYDTHWLRETLIDFAWSPLWAAAMYLPWLCFTVPLRWLFNWQAAPDQAPTRWPWLRTLAVPLLVVSMFVAWAATDNLAWMFALAPAISALAFYRFMRRGGHRIPTLNIAYALLYVFLAALWPVTLTAALVLWMVDTFRHRSLPRYRNA</sequence>
<keyword evidence="1" id="KW-0812">Transmembrane</keyword>
<keyword evidence="1" id="KW-0472">Membrane</keyword>
<dbReference type="Proteomes" id="UP000681317">
    <property type="component" value="Chromosome"/>
</dbReference>
<dbReference type="EMBL" id="AP024545">
    <property type="protein sequence ID" value="BCT92282.1"/>
    <property type="molecule type" value="Genomic_DNA"/>
</dbReference>
<dbReference type="RefSeq" id="WP_213436931.1">
    <property type="nucleotide sequence ID" value="NZ_AP024545.1"/>
</dbReference>
<feature type="transmembrane region" description="Helical" evidence="1">
    <location>
        <begin position="341"/>
        <end position="360"/>
    </location>
</feature>
<reference evidence="2 3" key="1">
    <citation type="submission" date="2021-03" db="EMBL/GenBank/DDBJ databases">
        <title>Complete Genome Sequences of Two Lysobacter Strains Isolated from Sea Water (Lysobacter caseinilyticus) and Soil (Lysobacter helvus) in South Korea.</title>
        <authorList>
            <person name="Watanabe Y."/>
            <person name="Arakawa K."/>
        </authorList>
    </citation>
    <scope>NUCLEOTIDE SEQUENCE [LARGE SCALE GENOMIC DNA]</scope>
    <source>
        <strain evidence="2 3">KVB24</strain>
    </source>
</reference>
<proteinExistence type="predicted"/>
<accession>A0ABM7Q4U6</accession>
<feature type="transmembrane region" description="Helical" evidence="1">
    <location>
        <begin position="429"/>
        <end position="455"/>
    </location>
</feature>
<evidence type="ECO:0000313" key="2">
    <source>
        <dbReference type="EMBL" id="BCT92282.1"/>
    </source>
</evidence>
<feature type="transmembrane region" description="Helical" evidence="1">
    <location>
        <begin position="301"/>
        <end position="321"/>
    </location>
</feature>